<accession>A0A8C9QRK4</accession>
<dbReference type="FunFam" id="1.10.472.10:FF:000006">
    <property type="entry name" value="Cyclin I"/>
    <property type="match status" value="1"/>
</dbReference>
<keyword evidence="1 2" id="KW-0195">Cyclin</keyword>
<dbReference type="InterPro" id="IPR039361">
    <property type="entry name" value="Cyclin"/>
</dbReference>
<sequence length="380" mass="42446">MFKWFNRPTSRMNRSALCVKCATLSLFHAGRFPCPGGALANARIAMKSPELAGCRLAGMLANALAREKRLWKVPVFADGRIQGTDISSFQHQDAVLWLGDLSKLFKFLPETFALGVCILNRLLASVKAQPKYLKCIAITSLILAGKINEEDEVIASVKDLVVQSGCNFSTAEIIRMERIILNKLHWDLYTATPVDFVHIFHALAMPGLPRLPRRRRHTEPFFHTALWIRQVQHCMACHQLSQFKGSTLALAIITLELERLTPDWFSVFTDLLKKAQVESKELIHCKEMADEHLSGQELLLSPNTLYIIGVQPPLDGGSGHSSRRGGRKRGEAHSEEQDFDAFYDGLGRLYGEAIVEDDVGQTTFTPCPPLQPPSQLNLSD</sequence>
<evidence type="ECO:0000259" key="4">
    <source>
        <dbReference type="SMART" id="SM00385"/>
    </source>
</evidence>
<dbReference type="OrthoDB" id="769138at2759"/>
<evidence type="ECO:0000256" key="3">
    <source>
        <dbReference type="SAM" id="MobiDB-lite"/>
    </source>
</evidence>
<protein>
    <submittedName>
        <fullName evidence="5">Cyclin I family member 2</fullName>
    </submittedName>
</protein>
<evidence type="ECO:0000256" key="1">
    <source>
        <dbReference type="ARBA" id="ARBA00023127"/>
    </source>
</evidence>
<dbReference type="AlphaFoldDB" id="A0A8C9QRK4"/>
<name>A0A8C9QRK4_SCLFO</name>
<evidence type="ECO:0000313" key="5">
    <source>
        <dbReference type="Ensembl" id="ENSSFOP00015001287.1"/>
    </source>
</evidence>
<dbReference type="Proteomes" id="UP000694397">
    <property type="component" value="Chromosome 4"/>
</dbReference>
<dbReference type="SUPFAM" id="SSF47954">
    <property type="entry name" value="Cyclin-like"/>
    <property type="match status" value="1"/>
</dbReference>
<dbReference type="PANTHER" id="PTHR10177">
    <property type="entry name" value="CYCLINS"/>
    <property type="match status" value="1"/>
</dbReference>
<feature type="region of interest" description="Disordered" evidence="3">
    <location>
        <begin position="312"/>
        <end position="335"/>
    </location>
</feature>
<gene>
    <name evidence="5" type="primary">CCNI2</name>
    <name evidence="5" type="synonym">ccni2</name>
</gene>
<dbReference type="Gene3D" id="1.10.472.10">
    <property type="entry name" value="Cyclin-like"/>
    <property type="match status" value="2"/>
</dbReference>
<organism evidence="5 6">
    <name type="scientific">Scleropages formosus</name>
    <name type="common">Asian bonytongue</name>
    <name type="synonym">Osteoglossum formosum</name>
    <dbReference type="NCBI Taxonomy" id="113540"/>
    <lineage>
        <taxon>Eukaryota</taxon>
        <taxon>Metazoa</taxon>
        <taxon>Chordata</taxon>
        <taxon>Craniata</taxon>
        <taxon>Vertebrata</taxon>
        <taxon>Euteleostomi</taxon>
        <taxon>Actinopterygii</taxon>
        <taxon>Neopterygii</taxon>
        <taxon>Teleostei</taxon>
        <taxon>Osteoglossocephala</taxon>
        <taxon>Osteoglossomorpha</taxon>
        <taxon>Osteoglossiformes</taxon>
        <taxon>Osteoglossidae</taxon>
        <taxon>Scleropages</taxon>
    </lineage>
</organism>
<dbReference type="InterPro" id="IPR006671">
    <property type="entry name" value="Cyclin_N"/>
</dbReference>
<proteinExistence type="inferred from homology"/>
<dbReference type="InterPro" id="IPR036915">
    <property type="entry name" value="Cyclin-like_sf"/>
</dbReference>
<dbReference type="InterPro" id="IPR013763">
    <property type="entry name" value="Cyclin-like_dom"/>
</dbReference>
<keyword evidence="6" id="KW-1185">Reference proteome</keyword>
<dbReference type="Ensembl" id="ENSSFOT00015001321.2">
    <property type="protein sequence ID" value="ENSSFOP00015001287.1"/>
    <property type="gene ID" value="ENSSFOG00015000927.2"/>
</dbReference>
<reference evidence="5" key="2">
    <citation type="submission" date="2025-08" db="UniProtKB">
        <authorList>
            <consortium name="Ensembl"/>
        </authorList>
    </citation>
    <scope>IDENTIFICATION</scope>
</reference>
<dbReference type="GeneTree" id="ENSGT00940000162679"/>
<feature type="domain" description="Cyclin-like" evidence="4">
    <location>
        <begin position="96"/>
        <end position="182"/>
    </location>
</feature>
<dbReference type="SMART" id="SM00385">
    <property type="entry name" value="CYCLIN"/>
    <property type="match status" value="1"/>
</dbReference>
<dbReference type="Pfam" id="PF00134">
    <property type="entry name" value="Cyclin_N"/>
    <property type="match status" value="1"/>
</dbReference>
<feature type="region of interest" description="Disordered" evidence="3">
    <location>
        <begin position="361"/>
        <end position="380"/>
    </location>
</feature>
<evidence type="ECO:0000313" key="6">
    <source>
        <dbReference type="Proteomes" id="UP000694397"/>
    </source>
</evidence>
<reference evidence="5" key="3">
    <citation type="submission" date="2025-09" db="UniProtKB">
        <authorList>
            <consortium name="Ensembl"/>
        </authorList>
    </citation>
    <scope>IDENTIFICATION</scope>
</reference>
<comment type="similarity">
    <text evidence="2">Belongs to the cyclin family.</text>
</comment>
<reference evidence="5 6" key="1">
    <citation type="submission" date="2019-04" db="EMBL/GenBank/DDBJ databases">
        <authorList>
            <consortium name="Wellcome Sanger Institute Data Sharing"/>
        </authorList>
    </citation>
    <scope>NUCLEOTIDE SEQUENCE [LARGE SCALE GENOMIC DNA]</scope>
</reference>
<evidence type="ECO:0000256" key="2">
    <source>
        <dbReference type="RuleBase" id="RU000383"/>
    </source>
</evidence>
<dbReference type="CDD" id="cd20526">
    <property type="entry name" value="CYCLIN_CCNI-like"/>
    <property type="match status" value="1"/>
</dbReference>